<dbReference type="InterPro" id="IPR020972">
    <property type="entry name" value="Dermonecrotic/RTX_toxin_MLD"/>
</dbReference>
<accession>A0A379GEY4</accession>
<sequence>MEKNSGRIQKNIYLDNINDPTQQKIIEHFILANYSNFEAMPNELHLENDKIKSSHNNKDRILAEYVEHKWQMLTDSKVMSVDELHKVASVKGKIQGESYKSIITTLSEYHEKRIEYKLLTNREIESASSVAKPN</sequence>
<protein>
    <submittedName>
        <fullName evidence="2">Toxin</fullName>
    </submittedName>
</protein>
<dbReference type="SUPFAM" id="SSF158842">
    <property type="entry name" value="PMT central region-like"/>
    <property type="match status" value="1"/>
</dbReference>
<dbReference type="EMBL" id="UGTS01000006">
    <property type="protein sequence ID" value="SUC39512.1"/>
    <property type="molecule type" value="Genomic_DNA"/>
</dbReference>
<dbReference type="Pfam" id="PF11647">
    <property type="entry name" value="MLD"/>
    <property type="match status" value="1"/>
</dbReference>
<evidence type="ECO:0000259" key="1">
    <source>
        <dbReference type="Pfam" id="PF11647"/>
    </source>
</evidence>
<organism evidence="2 3">
    <name type="scientific">Proteus mirabilis</name>
    <dbReference type="NCBI Taxonomy" id="584"/>
    <lineage>
        <taxon>Bacteria</taxon>
        <taxon>Pseudomonadati</taxon>
        <taxon>Pseudomonadota</taxon>
        <taxon>Gammaproteobacteria</taxon>
        <taxon>Enterobacterales</taxon>
        <taxon>Morganellaceae</taxon>
        <taxon>Proteus</taxon>
    </lineage>
</organism>
<evidence type="ECO:0000313" key="2">
    <source>
        <dbReference type="EMBL" id="SUC39512.1"/>
    </source>
</evidence>
<dbReference type="GO" id="GO:0033644">
    <property type="term" value="C:host cell membrane"/>
    <property type="evidence" value="ECO:0007669"/>
    <property type="project" value="UniProtKB-SubCell"/>
</dbReference>
<reference evidence="2 3" key="1">
    <citation type="submission" date="2018-06" db="EMBL/GenBank/DDBJ databases">
        <authorList>
            <consortium name="Pathogen Informatics"/>
            <person name="Doyle S."/>
        </authorList>
    </citation>
    <scope>NUCLEOTIDE SEQUENCE [LARGE SCALE GENOMIC DNA]</scope>
    <source>
        <strain evidence="2 3">NCTC11938</strain>
    </source>
</reference>
<name>A0A379GEY4_PROMI</name>
<gene>
    <name evidence="2" type="ORF">NCTC11938_03800</name>
</gene>
<feature type="domain" description="Dermonecrotic/RTX toxin membrane localization" evidence="1">
    <location>
        <begin position="77"/>
        <end position="112"/>
    </location>
</feature>
<proteinExistence type="predicted"/>
<dbReference type="Gene3D" id="1.20.58.1190">
    <property type="match status" value="1"/>
</dbReference>
<evidence type="ECO:0000313" key="3">
    <source>
        <dbReference type="Proteomes" id="UP000254191"/>
    </source>
</evidence>
<dbReference type="Proteomes" id="UP000254191">
    <property type="component" value="Unassembled WGS sequence"/>
</dbReference>
<dbReference type="GO" id="GO:0005576">
    <property type="term" value="C:extracellular region"/>
    <property type="evidence" value="ECO:0007669"/>
    <property type="project" value="UniProtKB-SubCell"/>
</dbReference>
<dbReference type="AlphaFoldDB" id="A0A379GEY4"/>
<dbReference type="GO" id="GO:0090729">
    <property type="term" value="F:toxin activity"/>
    <property type="evidence" value="ECO:0007669"/>
    <property type="project" value="UniProtKB-KW"/>
</dbReference>